<dbReference type="WBParaSite" id="BPAG_0001416401-mRNA-1">
    <property type="protein sequence ID" value="BPAG_0001416401-mRNA-1"/>
    <property type="gene ID" value="BPAG_0001416401"/>
</dbReference>
<dbReference type="InterPro" id="IPR023393">
    <property type="entry name" value="START-like_dom_sf"/>
</dbReference>
<proteinExistence type="predicted"/>
<gene>
    <name evidence="1" type="ORF">BPAG_LOCUS14092</name>
</gene>
<dbReference type="SUPFAM" id="SSF55961">
    <property type="entry name" value="Bet v1-like"/>
    <property type="match status" value="1"/>
</dbReference>
<evidence type="ECO:0000313" key="2">
    <source>
        <dbReference type="Proteomes" id="UP000278627"/>
    </source>
</evidence>
<sequence>MLTSHCDILKYATADIMFIKDREFLVCRLYRKVGSTIYVVAKSFEIDEIPKHSVSLILALHICYIVIQCLLKKMCRSSEKVTADRKS</sequence>
<dbReference type="Proteomes" id="UP000278627">
    <property type="component" value="Unassembled WGS sequence"/>
</dbReference>
<reference evidence="3" key="1">
    <citation type="submission" date="2017-02" db="UniProtKB">
        <authorList>
            <consortium name="WormBaseParasite"/>
        </authorList>
    </citation>
    <scope>IDENTIFICATION</scope>
</reference>
<dbReference type="EMBL" id="UZAD01013515">
    <property type="protein sequence ID" value="VDN95277.1"/>
    <property type="molecule type" value="Genomic_DNA"/>
</dbReference>
<protein>
    <submittedName>
        <fullName evidence="3">Transcriptional regulator</fullName>
    </submittedName>
</protein>
<evidence type="ECO:0000313" key="1">
    <source>
        <dbReference type="EMBL" id="VDN95277.1"/>
    </source>
</evidence>
<reference evidence="1 2" key="2">
    <citation type="submission" date="2018-11" db="EMBL/GenBank/DDBJ databases">
        <authorList>
            <consortium name="Pathogen Informatics"/>
        </authorList>
    </citation>
    <scope>NUCLEOTIDE SEQUENCE [LARGE SCALE GENOMIC DNA]</scope>
</reference>
<name>A0A0N4TYR2_BRUPA</name>
<evidence type="ECO:0000313" key="3">
    <source>
        <dbReference type="WBParaSite" id="BPAG_0001416401-mRNA-1"/>
    </source>
</evidence>
<dbReference type="AlphaFoldDB" id="A0A0N4TYR2"/>
<accession>A0A0N4TYR2</accession>
<dbReference type="Gene3D" id="3.30.530.20">
    <property type="match status" value="1"/>
</dbReference>
<organism evidence="3">
    <name type="scientific">Brugia pahangi</name>
    <name type="common">Filarial nematode worm</name>
    <dbReference type="NCBI Taxonomy" id="6280"/>
    <lineage>
        <taxon>Eukaryota</taxon>
        <taxon>Metazoa</taxon>
        <taxon>Ecdysozoa</taxon>
        <taxon>Nematoda</taxon>
        <taxon>Chromadorea</taxon>
        <taxon>Rhabditida</taxon>
        <taxon>Spirurina</taxon>
        <taxon>Spiruromorpha</taxon>
        <taxon>Filarioidea</taxon>
        <taxon>Onchocercidae</taxon>
        <taxon>Brugia</taxon>
    </lineage>
</organism>
<keyword evidence="2" id="KW-1185">Reference proteome</keyword>
<dbReference type="STRING" id="6280.A0A0N4TYR2"/>